<keyword evidence="4" id="KW-0808">Transferase</keyword>
<dbReference type="Proteomes" id="UP000253850">
    <property type="component" value="Chromosome"/>
</dbReference>
<dbReference type="InterPro" id="IPR004960">
    <property type="entry name" value="LipA_acyltrans"/>
</dbReference>
<evidence type="ECO:0000256" key="7">
    <source>
        <dbReference type="SAM" id="Phobius"/>
    </source>
</evidence>
<evidence type="ECO:0000313" key="9">
    <source>
        <dbReference type="EMBL" id="RXK09527.1"/>
    </source>
</evidence>
<sequence>MKTKQRGSGWSIALVFNLYKLFGYKFIYILMYPVSFFYFIFATNVKKALRDYYQTINIKFTNRIYFKHLRFFAICMVDRFISKVDVKSYTFNYDDITKMTEILNKGTILLCSHFGGWAASTNASHVNNKLNIVMQEVLLEGIKKIEDSLPVKESINIIDLNKGTIRVSVEIANALMNNEIVAIMGDRASNKKAEIEIDFFKRKANFNKNPFEIAYKTDKPILIYFIILMGIQEYKIEHTIIYLDKTKEQEDAISLALSTYIQKYEEVIKKYPEQWFNFYNFWENK</sequence>
<name>A0AAX2A5L8_9BACT</name>
<evidence type="ECO:0000256" key="1">
    <source>
        <dbReference type="ARBA" id="ARBA00004533"/>
    </source>
</evidence>
<keyword evidence="5 7" id="KW-0472">Membrane</keyword>
<dbReference type="Pfam" id="PF03279">
    <property type="entry name" value="Lip_A_acyltrans"/>
    <property type="match status" value="1"/>
</dbReference>
<dbReference type="PANTHER" id="PTHR30606">
    <property type="entry name" value="LIPID A BIOSYNTHESIS LAUROYL ACYLTRANSFERASE"/>
    <property type="match status" value="1"/>
</dbReference>
<keyword evidence="7" id="KW-1133">Transmembrane helix</keyword>
<accession>A0AAX2A5L8</accession>
<dbReference type="GO" id="GO:0005886">
    <property type="term" value="C:plasma membrane"/>
    <property type="evidence" value="ECO:0007669"/>
    <property type="project" value="UniProtKB-SubCell"/>
</dbReference>
<keyword evidence="7" id="KW-0812">Transmembrane</keyword>
<evidence type="ECO:0000313" key="11">
    <source>
        <dbReference type="Proteomes" id="UP000289193"/>
    </source>
</evidence>
<evidence type="ECO:0000313" key="10">
    <source>
        <dbReference type="Proteomes" id="UP000253850"/>
    </source>
</evidence>
<keyword evidence="2" id="KW-1003">Cell membrane</keyword>
<protein>
    <submittedName>
        <fullName evidence="9">Lipid A biosynthesis acyltransferase</fullName>
    </submittedName>
    <submittedName>
        <fullName evidence="8">Lysophospholipid acyltransferase</fullName>
    </submittedName>
</protein>
<reference evidence="8 10" key="2">
    <citation type="submission" date="2018-07" db="EMBL/GenBank/DDBJ databases">
        <title>Complete genome of the Arcobacter bivalviorum type strain LMG 26154.</title>
        <authorList>
            <person name="Miller W.G."/>
            <person name="Yee E."/>
            <person name="Bono J.L."/>
        </authorList>
    </citation>
    <scope>NUCLEOTIDE SEQUENCE [LARGE SCALE GENOMIC DNA]</scope>
    <source>
        <strain evidence="8 10">LMG 26154</strain>
    </source>
</reference>
<dbReference type="RefSeq" id="WP_114838143.1">
    <property type="nucleotide sequence ID" value="NZ_CP031217.1"/>
</dbReference>
<dbReference type="CDD" id="cd07984">
    <property type="entry name" value="LPLAT_LABLAT-like"/>
    <property type="match status" value="1"/>
</dbReference>
<dbReference type="AlphaFoldDB" id="A0AAX2A5L8"/>
<keyword evidence="11" id="KW-1185">Reference proteome</keyword>
<keyword evidence="3" id="KW-0997">Cell inner membrane</keyword>
<dbReference type="EMBL" id="CP031217">
    <property type="protein sequence ID" value="AXH11258.1"/>
    <property type="molecule type" value="Genomic_DNA"/>
</dbReference>
<dbReference type="Proteomes" id="UP000289193">
    <property type="component" value="Unassembled WGS sequence"/>
</dbReference>
<comment type="subcellular location">
    <subcellularLocation>
        <location evidence="1">Cell inner membrane</location>
    </subcellularLocation>
</comment>
<evidence type="ECO:0000256" key="4">
    <source>
        <dbReference type="ARBA" id="ARBA00022679"/>
    </source>
</evidence>
<keyword evidence="6 9" id="KW-0012">Acyltransferase</keyword>
<dbReference type="KEGG" id="hbv:ABIV_0219"/>
<dbReference type="GO" id="GO:0016746">
    <property type="term" value="F:acyltransferase activity"/>
    <property type="evidence" value="ECO:0007669"/>
    <property type="project" value="UniProtKB-KW"/>
</dbReference>
<evidence type="ECO:0000256" key="6">
    <source>
        <dbReference type="ARBA" id="ARBA00023315"/>
    </source>
</evidence>
<reference evidence="9 11" key="1">
    <citation type="submission" date="2017-10" db="EMBL/GenBank/DDBJ databases">
        <title>Genomics of the genus Arcobacter.</title>
        <authorList>
            <person name="Perez-Cataluna A."/>
            <person name="Figueras M.J."/>
        </authorList>
    </citation>
    <scope>NUCLEOTIDE SEQUENCE [LARGE SCALE GENOMIC DNA]</scope>
    <source>
        <strain evidence="9 11">CECT 7835</strain>
    </source>
</reference>
<proteinExistence type="predicted"/>
<organism evidence="9 11">
    <name type="scientific">Halarcobacter bivalviorum</name>
    <dbReference type="NCBI Taxonomy" id="663364"/>
    <lineage>
        <taxon>Bacteria</taxon>
        <taxon>Pseudomonadati</taxon>
        <taxon>Campylobacterota</taxon>
        <taxon>Epsilonproteobacteria</taxon>
        <taxon>Campylobacterales</taxon>
        <taxon>Arcobacteraceae</taxon>
        <taxon>Halarcobacter</taxon>
    </lineage>
</organism>
<dbReference type="GO" id="GO:0009247">
    <property type="term" value="P:glycolipid biosynthetic process"/>
    <property type="evidence" value="ECO:0007669"/>
    <property type="project" value="UniProtKB-ARBA"/>
</dbReference>
<gene>
    <name evidence="8" type="ORF">ABIV_0219</name>
    <name evidence="9" type="ORF">CRV05_09465</name>
</gene>
<evidence type="ECO:0000256" key="5">
    <source>
        <dbReference type="ARBA" id="ARBA00023136"/>
    </source>
</evidence>
<dbReference type="PANTHER" id="PTHR30606:SF10">
    <property type="entry name" value="PHOSPHATIDYLINOSITOL MANNOSIDE ACYLTRANSFERASE"/>
    <property type="match status" value="1"/>
</dbReference>
<evidence type="ECO:0000256" key="3">
    <source>
        <dbReference type="ARBA" id="ARBA00022519"/>
    </source>
</evidence>
<feature type="transmembrane region" description="Helical" evidence="7">
    <location>
        <begin position="21"/>
        <end position="41"/>
    </location>
</feature>
<evidence type="ECO:0000256" key="2">
    <source>
        <dbReference type="ARBA" id="ARBA00022475"/>
    </source>
</evidence>
<dbReference type="EMBL" id="PDKM01000005">
    <property type="protein sequence ID" value="RXK09527.1"/>
    <property type="molecule type" value="Genomic_DNA"/>
</dbReference>
<evidence type="ECO:0000313" key="8">
    <source>
        <dbReference type="EMBL" id="AXH11258.1"/>
    </source>
</evidence>